<keyword evidence="1" id="KW-1133">Transmembrane helix</keyword>
<dbReference type="RefSeq" id="WP_129404360.1">
    <property type="nucleotide sequence ID" value="NZ_SBKP01000008.1"/>
</dbReference>
<sequence length="60" mass="6520">MKIRRTNAFGEPPRRRSPVPIGCLLGVLIVLAVLGWAWHQGGEQPLSHVEKPVAADSLGH</sequence>
<accession>A0A4Q1KFZ2</accession>
<name>A0A4Q1KFZ2_9SPHN</name>
<dbReference type="AlphaFoldDB" id="A0A4Q1KFZ2"/>
<dbReference type="EMBL" id="SBKP01000008">
    <property type="protein sequence ID" value="RXR28613.1"/>
    <property type="molecule type" value="Genomic_DNA"/>
</dbReference>
<organism evidence="2 3">
    <name type="scientific">Sphingobium fluviale</name>
    <dbReference type="NCBI Taxonomy" id="2506423"/>
    <lineage>
        <taxon>Bacteria</taxon>
        <taxon>Pseudomonadati</taxon>
        <taxon>Pseudomonadota</taxon>
        <taxon>Alphaproteobacteria</taxon>
        <taxon>Sphingomonadales</taxon>
        <taxon>Sphingomonadaceae</taxon>
        <taxon>Sphingobium</taxon>
    </lineage>
</organism>
<keyword evidence="1" id="KW-0472">Membrane</keyword>
<evidence type="ECO:0000256" key="1">
    <source>
        <dbReference type="SAM" id="Phobius"/>
    </source>
</evidence>
<evidence type="ECO:0000313" key="3">
    <source>
        <dbReference type="Proteomes" id="UP000290958"/>
    </source>
</evidence>
<gene>
    <name evidence="2" type="ORF">EQG66_09565</name>
</gene>
<keyword evidence="3" id="KW-1185">Reference proteome</keyword>
<reference evidence="3" key="1">
    <citation type="submission" date="2019-01" db="EMBL/GenBank/DDBJ databases">
        <title>Cytophagaceae bacterium strain CAR-16.</title>
        <authorList>
            <person name="Chen W.-M."/>
        </authorList>
    </citation>
    <scope>NUCLEOTIDE SEQUENCE [LARGE SCALE GENOMIC DNA]</scope>
    <source>
        <strain evidence="3">CHR27</strain>
    </source>
</reference>
<comment type="caution">
    <text evidence="2">The sequence shown here is derived from an EMBL/GenBank/DDBJ whole genome shotgun (WGS) entry which is preliminary data.</text>
</comment>
<evidence type="ECO:0000313" key="2">
    <source>
        <dbReference type="EMBL" id="RXR28613.1"/>
    </source>
</evidence>
<protein>
    <submittedName>
        <fullName evidence="2">Uncharacterized protein</fullName>
    </submittedName>
</protein>
<feature type="transmembrane region" description="Helical" evidence="1">
    <location>
        <begin position="21"/>
        <end position="39"/>
    </location>
</feature>
<dbReference type="Proteomes" id="UP000290958">
    <property type="component" value="Unassembled WGS sequence"/>
</dbReference>
<keyword evidence="1" id="KW-0812">Transmembrane</keyword>
<proteinExistence type="predicted"/>